<gene>
    <name evidence="2" type="ORF">GCM10011503_23620</name>
</gene>
<keyword evidence="1" id="KW-0472">Membrane</keyword>
<proteinExistence type="predicted"/>
<dbReference type="InterPro" id="IPR016990">
    <property type="entry name" value="UCP032162_TM"/>
</dbReference>
<evidence type="ECO:0008006" key="4">
    <source>
        <dbReference type="Google" id="ProtNLM"/>
    </source>
</evidence>
<evidence type="ECO:0000313" key="2">
    <source>
        <dbReference type="EMBL" id="GGB74169.1"/>
    </source>
</evidence>
<comment type="caution">
    <text evidence="2">The sequence shown here is derived from an EMBL/GenBank/DDBJ whole genome shotgun (WGS) entry which is preliminary data.</text>
</comment>
<keyword evidence="1" id="KW-0812">Transmembrane</keyword>
<name>A0ABQ1JPQ9_9PROT</name>
<accession>A0ABQ1JPQ9</accession>
<evidence type="ECO:0000313" key="3">
    <source>
        <dbReference type="Proteomes" id="UP000628854"/>
    </source>
</evidence>
<feature type="transmembrane region" description="Helical" evidence="1">
    <location>
        <begin position="51"/>
        <end position="70"/>
    </location>
</feature>
<feature type="transmembrane region" description="Helical" evidence="1">
    <location>
        <begin position="76"/>
        <end position="93"/>
    </location>
</feature>
<keyword evidence="3" id="KW-1185">Reference proteome</keyword>
<dbReference type="RefSeq" id="WP_084391920.1">
    <property type="nucleotide sequence ID" value="NZ_BMKF01000002.1"/>
</dbReference>
<dbReference type="PIRSF" id="PIRSF032162">
    <property type="entry name" value="UCP032162_imp"/>
    <property type="match status" value="1"/>
</dbReference>
<dbReference type="InterPro" id="IPR019253">
    <property type="entry name" value="DUF2244_TM"/>
</dbReference>
<reference evidence="3" key="1">
    <citation type="journal article" date="2019" name="Int. J. Syst. Evol. Microbiol.">
        <title>The Global Catalogue of Microorganisms (GCM) 10K type strain sequencing project: providing services to taxonomists for standard genome sequencing and annotation.</title>
        <authorList>
            <consortium name="The Broad Institute Genomics Platform"/>
            <consortium name="The Broad Institute Genome Sequencing Center for Infectious Disease"/>
            <person name="Wu L."/>
            <person name="Ma J."/>
        </authorList>
    </citation>
    <scope>NUCLEOTIDE SEQUENCE [LARGE SCALE GENOMIC DNA]</scope>
    <source>
        <strain evidence="3">CGMCC 1.15928</strain>
    </source>
</reference>
<dbReference type="EMBL" id="BMKF01000002">
    <property type="protein sequence ID" value="GGB74169.1"/>
    <property type="molecule type" value="Genomic_DNA"/>
</dbReference>
<protein>
    <recommendedName>
        <fullName evidence="4">DUF2244 domain-containing protein</fullName>
    </recommendedName>
</protein>
<organism evidence="2 3">
    <name type="scientific">Henriciella pelagia</name>
    <dbReference type="NCBI Taxonomy" id="1977912"/>
    <lineage>
        <taxon>Bacteria</taxon>
        <taxon>Pseudomonadati</taxon>
        <taxon>Pseudomonadota</taxon>
        <taxon>Alphaproteobacteria</taxon>
        <taxon>Hyphomonadales</taxon>
        <taxon>Hyphomonadaceae</taxon>
        <taxon>Henriciella</taxon>
    </lineage>
</organism>
<dbReference type="Proteomes" id="UP000628854">
    <property type="component" value="Unassembled WGS sequence"/>
</dbReference>
<sequence length="188" mass="21160">MAKRCKCRSGLIKPSLVERASAFISERMDEDGQTIYFDATLRPHVALSPKAFMIVMGLVGAMSFLGGIMFLSMGALPVIGWFGLDALAIWFAFRKSFQNLREETLVRITAEAITLRHSRPGQEKRTVRLPTAFARLSLDFPDRRPSELRIAHGQTAYVIGRFLTPGERKSLHQAMQDAVMRARAERYA</sequence>
<evidence type="ECO:0000256" key="1">
    <source>
        <dbReference type="SAM" id="Phobius"/>
    </source>
</evidence>
<keyword evidence="1" id="KW-1133">Transmembrane helix</keyword>
<dbReference type="Pfam" id="PF10003">
    <property type="entry name" value="DUF2244"/>
    <property type="match status" value="1"/>
</dbReference>